<evidence type="ECO:0000313" key="3">
    <source>
        <dbReference type="Proteomes" id="UP001243330"/>
    </source>
</evidence>
<protein>
    <submittedName>
        <fullName evidence="2">Uncharacterized protein</fullName>
    </submittedName>
</protein>
<gene>
    <name evidence="2" type="ORF">CCHR01_02670</name>
</gene>
<feature type="compositionally biased region" description="Polar residues" evidence="1">
    <location>
        <begin position="176"/>
        <end position="191"/>
    </location>
</feature>
<organism evidence="2 3">
    <name type="scientific">Colletotrichum chrysophilum</name>
    <dbReference type="NCBI Taxonomy" id="1836956"/>
    <lineage>
        <taxon>Eukaryota</taxon>
        <taxon>Fungi</taxon>
        <taxon>Dikarya</taxon>
        <taxon>Ascomycota</taxon>
        <taxon>Pezizomycotina</taxon>
        <taxon>Sordariomycetes</taxon>
        <taxon>Hypocreomycetidae</taxon>
        <taxon>Glomerellales</taxon>
        <taxon>Glomerellaceae</taxon>
        <taxon>Colletotrichum</taxon>
        <taxon>Colletotrichum gloeosporioides species complex</taxon>
    </lineage>
</organism>
<evidence type="ECO:0000313" key="2">
    <source>
        <dbReference type="EMBL" id="KAK1854744.1"/>
    </source>
</evidence>
<feature type="compositionally biased region" description="Basic and acidic residues" evidence="1">
    <location>
        <begin position="79"/>
        <end position="88"/>
    </location>
</feature>
<sequence length="201" mass="21711">MLCVMVTREAFPKVAETSDGVLPRKAVKQPNKQAPSSGHQTKGKGLLTYLPEASRGRERPPLNYVRLALSSRSPGPPDSGRRVLDPDRTTSTQQNEPEMLSLHPDVGTGQSAPGDSRSRIWELATSSSLNTSPKHDAPKHGRPLREASGVPLPPSLPRGAHPQPIHPLAPLHDDTTTTTRHNSISSVTTPNPLDIPQRIPL</sequence>
<keyword evidence="3" id="KW-1185">Reference proteome</keyword>
<proteinExistence type="predicted"/>
<dbReference type="AlphaFoldDB" id="A0AAD9EK58"/>
<dbReference type="Proteomes" id="UP001243330">
    <property type="component" value="Unassembled WGS sequence"/>
</dbReference>
<comment type="caution">
    <text evidence="2">The sequence shown here is derived from an EMBL/GenBank/DDBJ whole genome shotgun (WGS) entry which is preliminary data.</text>
</comment>
<evidence type="ECO:0000256" key="1">
    <source>
        <dbReference type="SAM" id="MobiDB-lite"/>
    </source>
</evidence>
<feature type="compositionally biased region" description="Basic and acidic residues" evidence="1">
    <location>
        <begin position="133"/>
        <end position="145"/>
    </location>
</feature>
<feature type="compositionally biased region" description="Polar residues" evidence="1">
    <location>
        <begin position="30"/>
        <end position="40"/>
    </location>
</feature>
<reference evidence="2" key="1">
    <citation type="submission" date="2023-01" db="EMBL/GenBank/DDBJ databases">
        <title>Colletotrichum chrysophilum M932 genome sequence.</title>
        <authorList>
            <person name="Baroncelli R."/>
        </authorList>
    </citation>
    <scope>NUCLEOTIDE SEQUENCE</scope>
    <source>
        <strain evidence="2">M932</strain>
    </source>
</reference>
<accession>A0AAD9EK58</accession>
<feature type="region of interest" description="Disordered" evidence="1">
    <location>
        <begin position="16"/>
        <end position="201"/>
    </location>
</feature>
<dbReference type="EMBL" id="JAQOWY010000032">
    <property type="protein sequence ID" value="KAK1854744.1"/>
    <property type="molecule type" value="Genomic_DNA"/>
</dbReference>
<name>A0AAD9EK58_9PEZI</name>